<dbReference type="InterPro" id="IPR036928">
    <property type="entry name" value="AS_sf"/>
</dbReference>
<evidence type="ECO:0000256" key="2">
    <source>
        <dbReference type="ARBA" id="ARBA00022801"/>
    </source>
</evidence>
<dbReference type="Pfam" id="PF01425">
    <property type="entry name" value="Amidase"/>
    <property type="match status" value="1"/>
</dbReference>
<dbReference type="Gene3D" id="3.90.1300.10">
    <property type="entry name" value="Amidase signature (AS) domain"/>
    <property type="match status" value="1"/>
</dbReference>
<dbReference type="STRING" id="660025.F9F6D0"/>
<comment type="caution">
    <text evidence="4">The sequence shown here is derived from an EMBL/GenBank/DDBJ whole genome shotgun (WGS) entry which is preliminary data.</text>
</comment>
<proteinExistence type="inferred from homology"/>
<gene>
    <name evidence="4" type="ORF">FOXB_01955</name>
</gene>
<feature type="non-terminal residue" evidence="4">
    <location>
        <position position="1"/>
    </location>
</feature>
<organism evidence="4">
    <name type="scientific">Fusarium oxysporum (strain Fo5176)</name>
    <name type="common">Fusarium vascular wilt</name>
    <dbReference type="NCBI Taxonomy" id="660025"/>
    <lineage>
        <taxon>Eukaryota</taxon>
        <taxon>Fungi</taxon>
        <taxon>Dikarya</taxon>
        <taxon>Ascomycota</taxon>
        <taxon>Pezizomycotina</taxon>
        <taxon>Sordariomycetes</taxon>
        <taxon>Hypocreomycetidae</taxon>
        <taxon>Hypocreales</taxon>
        <taxon>Nectriaceae</taxon>
        <taxon>Fusarium</taxon>
        <taxon>Fusarium oxysporum species complex</taxon>
    </lineage>
</organism>
<dbReference type="GO" id="GO:0016787">
    <property type="term" value="F:hydrolase activity"/>
    <property type="evidence" value="ECO:0007669"/>
    <property type="project" value="UniProtKB-KW"/>
</dbReference>
<dbReference type="SUPFAM" id="SSF75304">
    <property type="entry name" value="Amidase signature (AS) enzymes"/>
    <property type="match status" value="1"/>
</dbReference>
<evidence type="ECO:0000313" key="4">
    <source>
        <dbReference type="EMBL" id="EGU87527.1"/>
    </source>
</evidence>
<dbReference type="PANTHER" id="PTHR46072:SF4">
    <property type="entry name" value="AMIDASE C550.07-RELATED"/>
    <property type="match status" value="1"/>
</dbReference>
<name>F9F6D0_FUSOF</name>
<protein>
    <recommendedName>
        <fullName evidence="3">Amidase domain-containing protein</fullName>
    </recommendedName>
</protein>
<dbReference type="EMBL" id="AFQF01000637">
    <property type="protein sequence ID" value="EGU87527.1"/>
    <property type="molecule type" value="Genomic_DNA"/>
</dbReference>
<dbReference type="PANTHER" id="PTHR46072">
    <property type="entry name" value="AMIDASE-RELATED-RELATED"/>
    <property type="match status" value="1"/>
</dbReference>
<evidence type="ECO:0000259" key="3">
    <source>
        <dbReference type="Pfam" id="PF01425"/>
    </source>
</evidence>
<reference evidence="4" key="1">
    <citation type="journal article" date="2012" name="Mol. Plant Microbe Interact.">
        <title>A highly conserved effector in Fusarium oxysporum is required for full virulence on Arabidopsis.</title>
        <authorList>
            <person name="Thatcher L.F."/>
            <person name="Gardiner D.M."/>
            <person name="Kazan K."/>
            <person name="Manners J."/>
        </authorList>
    </citation>
    <scope>NUCLEOTIDE SEQUENCE [LARGE SCALE GENOMIC DNA]</scope>
    <source>
        <strain evidence="4">Fo5176</strain>
    </source>
</reference>
<accession>F9F6D0</accession>
<keyword evidence="2" id="KW-0378">Hydrolase</keyword>
<feature type="domain" description="Amidase" evidence="3">
    <location>
        <begin position="40"/>
        <end position="149"/>
    </location>
</feature>
<sequence length="163" mass="18152">LTKKGIASSGEPIHPLTEWILKDAEPFGMHTALDLTLLHKQRDDFRLAFAKSWNDQDVDVVIGPSFVGPACTHDTAFYGSYTSLYNLVDYPGVVIPTPIRAESGEQYDKGYIPLSDACLHVKQLWEGGDFVDAPVNLQVVARRHHDNELFGALQILKHILDLP</sequence>
<dbReference type="AlphaFoldDB" id="F9F6D0"/>
<comment type="similarity">
    <text evidence="1">Belongs to the amidase family.</text>
</comment>
<evidence type="ECO:0000256" key="1">
    <source>
        <dbReference type="ARBA" id="ARBA00009199"/>
    </source>
</evidence>
<dbReference type="InterPro" id="IPR023631">
    <property type="entry name" value="Amidase_dom"/>
</dbReference>